<dbReference type="FunFam" id="3.40.50.2000:FF:000010">
    <property type="entry name" value="Alpha,alpha-trehalose-phosphate synthase"/>
    <property type="match status" value="1"/>
</dbReference>
<dbReference type="HOGENOM" id="CLU_002351_3_3_1"/>
<evidence type="ECO:0000256" key="2">
    <source>
        <dbReference type="ARBA" id="ARBA00006330"/>
    </source>
</evidence>
<dbReference type="Gene3D" id="3.40.50.2000">
    <property type="entry name" value="Glycogen Phosphorylase B"/>
    <property type="match status" value="2"/>
</dbReference>
<dbReference type="GO" id="GO:0003825">
    <property type="term" value="F:alpha,alpha-trehalose-phosphate synthase (UDP-forming) activity"/>
    <property type="evidence" value="ECO:0007669"/>
    <property type="project" value="TreeGrafter"/>
</dbReference>
<dbReference type="InterPro" id="IPR001830">
    <property type="entry name" value="Glyco_trans_20"/>
</dbReference>
<dbReference type="PANTHER" id="PTHR10788:SF106">
    <property type="entry name" value="BCDNA.GH08860"/>
    <property type="match status" value="1"/>
</dbReference>
<dbReference type="AlphaFoldDB" id="M1V657"/>
<dbReference type="PANTHER" id="PTHR10788">
    <property type="entry name" value="TREHALOSE-6-PHOSPHATE SYNTHASE"/>
    <property type="match status" value="1"/>
</dbReference>
<dbReference type="FunFam" id="3.40.50.1000:FF:000052">
    <property type="entry name" value="Alpha,alpha-trehalose-phosphate synthase [UDP-forming] 6"/>
    <property type="match status" value="1"/>
</dbReference>
<proteinExistence type="inferred from homology"/>
<dbReference type="SUPFAM" id="SSF53756">
    <property type="entry name" value="UDP-Glycosyltransferase/glycogen phosphorylase"/>
    <property type="match status" value="1"/>
</dbReference>
<dbReference type="EMBL" id="AP006498">
    <property type="protein sequence ID" value="BAM81840.1"/>
    <property type="molecule type" value="Genomic_DNA"/>
</dbReference>
<dbReference type="InterPro" id="IPR036412">
    <property type="entry name" value="HAD-like_sf"/>
</dbReference>
<keyword evidence="4" id="KW-0808">Transferase</keyword>
<evidence type="ECO:0000313" key="6">
    <source>
        <dbReference type="EMBL" id="BAM81840.1"/>
    </source>
</evidence>
<dbReference type="GO" id="GO:0005992">
    <property type="term" value="P:trehalose biosynthetic process"/>
    <property type="evidence" value="ECO:0007669"/>
    <property type="project" value="InterPro"/>
</dbReference>
<feature type="compositionally biased region" description="Polar residues" evidence="5">
    <location>
        <begin position="13"/>
        <end position="25"/>
    </location>
</feature>
<comment type="similarity">
    <text evidence="1">In the N-terminal section; belongs to the glycosyltransferase 20 family.</text>
</comment>
<reference evidence="6 7" key="2">
    <citation type="journal article" date="2007" name="BMC Biol.">
        <title>A 100%-complete sequence reveals unusually simple genomic features in the hot-spring red alga Cyanidioschyzon merolae.</title>
        <authorList>
            <person name="Nozaki H."/>
            <person name="Takano H."/>
            <person name="Misumi O."/>
            <person name="Terasawa K."/>
            <person name="Matsuzaki M."/>
            <person name="Maruyama S."/>
            <person name="Nishida K."/>
            <person name="Yagisawa F."/>
            <person name="Yoshida Y."/>
            <person name="Fujiwara T."/>
            <person name="Takio S."/>
            <person name="Tamura K."/>
            <person name="Chung S.J."/>
            <person name="Nakamura S."/>
            <person name="Kuroiwa H."/>
            <person name="Tanaka K."/>
            <person name="Sato N."/>
            <person name="Kuroiwa T."/>
        </authorList>
    </citation>
    <scope>NUCLEOTIDE SEQUENCE [LARGE SCALE GENOMIC DNA]</scope>
    <source>
        <strain evidence="6 7">10D</strain>
    </source>
</reference>
<organism evidence="6 7">
    <name type="scientific">Cyanidioschyzon merolae (strain NIES-3377 / 10D)</name>
    <name type="common">Unicellular red alga</name>
    <dbReference type="NCBI Taxonomy" id="280699"/>
    <lineage>
        <taxon>Eukaryota</taxon>
        <taxon>Rhodophyta</taxon>
        <taxon>Bangiophyceae</taxon>
        <taxon>Cyanidiales</taxon>
        <taxon>Cyanidiaceae</taxon>
        <taxon>Cyanidioschyzon</taxon>
    </lineage>
</organism>
<dbReference type="Gene3D" id="3.40.50.1000">
    <property type="entry name" value="HAD superfamily/HAD-like"/>
    <property type="match status" value="2"/>
</dbReference>
<dbReference type="eggNOG" id="KOG1050">
    <property type="taxonomic scope" value="Eukaryota"/>
</dbReference>
<dbReference type="GO" id="GO:0004805">
    <property type="term" value="F:trehalose-phosphatase activity"/>
    <property type="evidence" value="ECO:0007669"/>
    <property type="project" value="TreeGrafter"/>
</dbReference>
<dbReference type="NCBIfam" id="TIGR00685">
    <property type="entry name" value="T6PP"/>
    <property type="match status" value="1"/>
</dbReference>
<reference evidence="6 7" key="1">
    <citation type="journal article" date="2004" name="Nature">
        <title>Genome sequence of the ultrasmall unicellular red alga Cyanidioschyzon merolae 10D.</title>
        <authorList>
            <person name="Matsuzaki M."/>
            <person name="Misumi O."/>
            <person name="Shin-i T."/>
            <person name="Maruyama S."/>
            <person name="Takahara M."/>
            <person name="Miyagishima S."/>
            <person name="Mori T."/>
            <person name="Nishida K."/>
            <person name="Yagisawa F."/>
            <person name="Nishida K."/>
            <person name="Yoshida Y."/>
            <person name="Nishimura Y."/>
            <person name="Nakao S."/>
            <person name="Kobayashi T."/>
            <person name="Momoyama Y."/>
            <person name="Higashiyama T."/>
            <person name="Minoda A."/>
            <person name="Sano M."/>
            <person name="Nomoto H."/>
            <person name="Oishi K."/>
            <person name="Hayashi H."/>
            <person name="Ohta F."/>
            <person name="Nishizaka S."/>
            <person name="Haga S."/>
            <person name="Miura S."/>
            <person name="Morishita T."/>
            <person name="Kabeya Y."/>
            <person name="Terasawa K."/>
            <person name="Suzuki Y."/>
            <person name="Ishii Y."/>
            <person name="Asakawa S."/>
            <person name="Takano H."/>
            <person name="Ohta N."/>
            <person name="Kuroiwa H."/>
            <person name="Tanaka K."/>
            <person name="Shimizu N."/>
            <person name="Sugano S."/>
            <person name="Sato N."/>
            <person name="Nozaki H."/>
            <person name="Ogasawara N."/>
            <person name="Kohara Y."/>
            <person name="Kuroiwa T."/>
        </authorList>
    </citation>
    <scope>NUCLEOTIDE SEQUENCE [LARGE SCALE GENOMIC DNA]</scope>
    <source>
        <strain evidence="6 7">10D</strain>
    </source>
</reference>
<dbReference type="InterPro" id="IPR023214">
    <property type="entry name" value="HAD_sf"/>
</dbReference>
<evidence type="ECO:0000256" key="3">
    <source>
        <dbReference type="ARBA" id="ARBA00022676"/>
    </source>
</evidence>
<evidence type="ECO:0000256" key="4">
    <source>
        <dbReference type="ARBA" id="ARBA00022679"/>
    </source>
</evidence>
<name>M1V657_CYAM1</name>
<comment type="similarity">
    <text evidence="2">In the C-terminal section; belongs to the trehalose phosphatase family.</text>
</comment>
<dbReference type="GO" id="GO:0005829">
    <property type="term" value="C:cytosol"/>
    <property type="evidence" value="ECO:0007669"/>
    <property type="project" value="TreeGrafter"/>
</dbReference>
<gene>
    <name evidence="6" type="ORF">CYME_CMP219C</name>
</gene>
<sequence>MVDRPAVQREKSSPGNLASLLSSPGGSRLQRGGQLCSSGDANPLLRTERVGVDVDVDLNTVRDRKRLEREAYSQADITDSGLARNYSLQSLIRSPEEIESIDLNAPFVEEYLLNCIQQVQAELNEIREARTSLLRTEETSAQLTGGVDGAVKPRRLFIVSHRLPVQVHFSPVQNKNKPKILLNSSGLFASLRHLRKEYTIRWIGQLMQIQQLSAEQQDITRRILLAEHGFIPLFIDAKLCRMHQIFCNSVLWRIFHYIPVGVEGERAFCSELWSAYCRVNALYAEAISRESQPGDLIWVHDFQLMLVPQLLRSRQADARIGFFLHTPFPSSEIYRMLPVRRPLLEGMLASDLIGFHTYDYARHFFSVCSRLLGLETRPNGIDNRGAEVHVGIYPFSIDSTSFIAASRSRAVQERKRRLLEGPFAGKTVLLGVDRLDYIKGIPHKMLAFEQLLESHPEWIGRAVLLQVVVPSAPDLSLDAVDERASSDYLALRAEVEELAGRINGRFGTVEDLPIMVRIMEPDLEDLVVLYSIADVAVITSLREGMGLMSYEFAVCQGEKRGVLVMSEFCGAAHSLPGAVLCNPWSIDEVAETLHRAMALSKMERELRYQKLSKYVQMHTADRWAENIITDLVKTTETRRQYRRLDYEQLSASFRAARRRLLLLDYDGTLSAYHSHPELAKPEARVQRLLRQLVIQHPKTLVFVISGRERATLDRWLAATGCGLVAEQGYAFCWPDDAFAALDSGSGSGSGSGSAPERLDPRMRPAAVKAVAHDTAPALRSPVDKTALLEPRSGTGAVGAYGPARATPLSRMWTQPLFDHDPEVLSRALHTAIDIMLRFEDHTPGSFTQIKESSATWHYSEADPDFAYFQAQELRAHLEESLMHTPLEVLSGKNIVYVHPRGIHKGNAVRYILQQLKIEEPDWILCMGDDKSDERMFEACMEYVGVRETNPKTSPKLVDEPRAQRHVTLFTCTIGRKNSLADAFVERVDDVLECLESLLDASAMDSMVTVAPSADSGK</sequence>
<dbReference type="GeneID" id="16996002"/>
<keyword evidence="3" id="KW-0328">Glycosyltransferase</keyword>
<dbReference type="CDD" id="cd03788">
    <property type="entry name" value="GT20_TPS"/>
    <property type="match status" value="1"/>
</dbReference>
<dbReference type="Pfam" id="PF00982">
    <property type="entry name" value="Glyco_transf_20"/>
    <property type="match status" value="1"/>
</dbReference>
<dbReference type="Proteomes" id="UP000007014">
    <property type="component" value="Chromosome 16"/>
</dbReference>
<accession>M1V657</accession>
<dbReference type="OMA" id="QTEAHYY"/>
<keyword evidence="7" id="KW-1185">Reference proteome</keyword>
<evidence type="ECO:0000313" key="7">
    <source>
        <dbReference type="Proteomes" id="UP000007014"/>
    </source>
</evidence>
<dbReference type="KEGG" id="cme:CYME_CMP219C"/>
<dbReference type="Gramene" id="CMP219CT">
    <property type="protein sequence ID" value="CMP219CT"/>
    <property type="gene ID" value="CMP219C"/>
</dbReference>
<dbReference type="SUPFAM" id="SSF56784">
    <property type="entry name" value="HAD-like"/>
    <property type="match status" value="1"/>
</dbReference>
<evidence type="ECO:0000256" key="5">
    <source>
        <dbReference type="SAM" id="MobiDB-lite"/>
    </source>
</evidence>
<dbReference type="STRING" id="280699.M1V657"/>
<dbReference type="InterPro" id="IPR003337">
    <property type="entry name" value="Trehalose_PPase"/>
</dbReference>
<feature type="compositionally biased region" description="Basic and acidic residues" evidence="5">
    <location>
        <begin position="1"/>
        <end position="12"/>
    </location>
</feature>
<dbReference type="OrthoDB" id="755951at2759"/>
<evidence type="ECO:0000256" key="1">
    <source>
        <dbReference type="ARBA" id="ARBA00005409"/>
    </source>
</evidence>
<dbReference type="Pfam" id="PF02358">
    <property type="entry name" value="Trehalose_PPase"/>
    <property type="match status" value="2"/>
</dbReference>
<dbReference type="RefSeq" id="XP_005537876.1">
    <property type="nucleotide sequence ID" value="XM_005537819.1"/>
</dbReference>
<feature type="region of interest" description="Disordered" evidence="5">
    <location>
        <begin position="1"/>
        <end position="36"/>
    </location>
</feature>
<protein>
    <submittedName>
        <fullName evidence="6">Alpha,alpha-Trehalose-phosphate synthase</fullName>
    </submittedName>
</protein>